<name>K0PII7_9HYPH</name>
<gene>
    <name evidence="1" type="ORF">BN77_0118</name>
</gene>
<dbReference type="HOGENOM" id="CLU_2828273_0_0_5"/>
<sequence length="66" mass="7723">MSLPVPRTRPANRRTRPIQYFQKDTHLTNGTSIKVAPRLQTYSVDDENQLLARSSFNFCKNRWSNV</sequence>
<accession>K0PII7</accession>
<keyword evidence="2" id="KW-1185">Reference proteome</keyword>
<comment type="caution">
    <text evidence="1">The sequence shown here is derived from an EMBL/GenBank/DDBJ whole genome shotgun (WGS) entry which is preliminary data.</text>
</comment>
<evidence type="ECO:0000313" key="2">
    <source>
        <dbReference type="Proteomes" id="UP000009319"/>
    </source>
</evidence>
<evidence type="ECO:0000313" key="1">
    <source>
        <dbReference type="EMBL" id="CCM76326.1"/>
    </source>
</evidence>
<dbReference type="AlphaFoldDB" id="K0PII7"/>
<protein>
    <submittedName>
        <fullName evidence="1">Uncharacterized protein</fullName>
    </submittedName>
</protein>
<dbReference type="STRING" id="1211777.BN77_0118"/>
<reference evidence="1 2" key="1">
    <citation type="journal article" date="2013" name="Genome Announc.">
        <title>Draft Genome Sequence of Rhizobium mesoamericanum STM3625, a Nitrogen-Fixing Symbiont of Mimosa pudica Isolated in French Guiana (South America).</title>
        <authorList>
            <person name="Moulin L."/>
            <person name="Mornico D."/>
            <person name="Melkonian R."/>
            <person name="Klonowska A."/>
        </authorList>
    </citation>
    <scope>NUCLEOTIDE SEQUENCE [LARGE SCALE GENOMIC DNA]</scope>
    <source>
        <strain evidence="1 2">STM3625</strain>
    </source>
</reference>
<dbReference type="EMBL" id="CANI01000023">
    <property type="protein sequence ID" value="CCM76326.1"/>
    <property type="molecule type" value="Genomic_DNA"/>
</dbReference>
<proteinExistence type="predicted"/>
<organism evidence="1 2">
    <name type="scientific">Rhizobium mesoamericanum STM3625</name>
    <dbReference type="NCBI Taxonomy" id="1211777"/>
    <lineage>
        <taxon>Bacteria</taxon>
        <taxon>Pseudomonadati</taxon>
        <taxon>Pseudomonadota</taxon>
        <taxon>Alphaproteobacteria</taxon>
        <taxon>Hyphomicrobiales</taxon>
        <taxon>Rhizobiaceae</taxon>
        <taxon>Rhizobium/Agrobacterium group</taxon>
        <taxon>Rhizobium</taxon>
    </lineage>
</organism>
<dbReference type="Proteomes" id="UP000009319">
    <property type="component" value="Unassembled WGS sequence"/>
</dbReference>